<sequence length="63" mass="6783">MSRAAHAEKRSALEGEGWSLFEESDFRGRASARGRWAAAVRLLALRGASLASLLLAGRDLEIA</sequence>
<evidence type="ECO:0000313" key="2">
    <source>
        <dbReference type="Proteomes" id="UP000011682"/>
    </source>
</evidence>
<evidence type="ECO:0000313" key="1">
    <source>
        <dbReference type="EMBL" id="EPX57038.1"/>
    </source>
</evidence>
<comment type="caution">
    <text evidence="1">The sequence shown here is derived from an EMBL/GenBank/DDBJ whole genome shotgun (WGS) entry which is preliminary data.</text>
</comment>
<keyword evidence="2" id="KW-1185">Reference proteome</keyword>
<proteinExistence type="predicted"/>
<dbReference type="AlphaFoldDB" id="S9QKP1"/>
<organism evidence="1 2">
    <name type="scientific">Cystobacter fuscus (strain ATCC 25194 / DSM 2262 / NBRC 100088 / M29)</name>
    <dbReference type="NCBI Taxonomy" id="1242864"/>
    <lineage>
        <taxon>Bacteria</taxon>
        <taxon>Pseudomonadati</taxon>
        <taxon>Myxococcota</taxon>
        <taxon>Myxococcia</taxon>
        <taxon>Myxococcales</taxon>
        <taxon>Cystobacterineae</taxon>
        <taxon>Archangiaceae</taxon>
        <taxon>Cystobacter</taxon>
    </lineage>
</organism>
<protein>
    <submittedName>
        <fullName evidence="1">Uncharacterized protein</fullName>
    </submittedName>
</protein>
<accession>S9QKP1</accession>
<dbReference type="EMBL" id="ANAH02000064">
    <property type="protein sequence ID" value="EPX57038.1"/>
    <property type="molecule type" value="Genomic_DNA"/>
</dbReference>
<reference evidence="1" key="1">
    <citation type="submission" date="2013-05" db="EMBL/GenBank/DDBJ databases">
        <title>Genome assembly of Cystobacter fuscus DSM 2262.</title>
        <authorList>
            <person name="Sharma G."/>
            <person name="Khatri I."/>
            <person name="Kaur C."/>
            <person name="Mayilraj S."/>
            <person name="Subramanian S."/>
        </authorList>
    </citation>
    <scope>NUCLEOTIDE SEQUENCE [LARGE SCALE GENOMIC DNA]</scope>
    <source>
        <strain evidence="1">DSM 2262</strain>
    </source>
</reference>
<name>S9QKP1_CYSF2</name>
<dbReference type="Proteomes" id="UP000011682">
    <property type="component" value="Unassembled WGS sequence"/>
</dbReference>
<gene>
    <name evidence="1" type="ORF">D187_006792</name>
</gene>